<dbReference type="PANTHER" id="PTHR35936">
    <property type="entry name" value="MEMBRANE-BOUND LYTIC MUREIN TRANSGLYCOSYLASE F"/>
    <property type="match status" value="1"/>
</dbReference>
<evidence type="ECO:0000256" key="1">
    <source>
        <dbReference type="ARBA" id="ARBA00022729"/>
    </source>
</evidence>
<comment type="caution">
    <text evidence="4">The sequence shown here is derived from an EMBL/GenBank/DDBJ whole genome shotgun (WGS) entry which is preliminary data.</text>
</comment>
<evidence type="ECO:0000256" key="2">
    <source>
        <dbReference type="SAM" id="SignalP"/>
    </source>
</evidence>
<dbReference type="Gene3D" id="3.40.190.10">
    <property type="entry name" value="Periplasmic binding protein-like II"/>
    <property type="match status" value="2"/>
</dbReference>
<dbReference type="InterPro" id="IPR001638">
    <property type="entry name" value="Solute-binding_3/MltF_N"/>
</dbReference>
<keyword evidence="5" id="KW-1185">Reference proteome</keyword>
<dbReference type="KEGG" id="salc:C2138_05370"/>
<dbReference type="PANTHER" id="PTHR35936:SF17">
    <property type="entry name" value="ARGININE-BINDING EXTRACELLULAR PROTEIN ARTP"/>
    <property type="match status" value="1"/>
</dbReference>
<dbReference type="OrthoDB" id="8454826at2"/>
<gene>
    <name evidence="4" type="ORF">DF220_00530</name>
</gene>
<keyword evidence="1 2" id="KW-0732">Signal</keyword>
<organism evidence="4 5">
    <name type="scientific">Homoserinimonas hongtaonis</name>
    <dbReference type="NCBI Taxonomy" id="2079791"/>
    <lineage>
        <taxon>Bacteria</taxon>
        <taxon>Bacillati</taxon>
        <taxon>Actinomycetota</taxon>
        <taxon>Actinomycetes</taxon>
        <taxon>Micrococcales</taxon>
        <taxon>Microbacteriaceae</taxon>
        <taxon>Homoserinimonas</taxon>
    </lineage>
</organism>
<feature type="chain" id="PRO_5038450294" evidence="2">
    <location>
        <begin position="27"/>
        <end position="279"/>
    </location>
</feature>
<evidence type="ECO:0000259" key="3">
    <source>
        <dbReference type="SMART" id="SM00062"/>
    </source>
</evidence>
<name>A0A2U1SY16_9MICO</name>
<dbReference type="Proteomes" id="UP000244978">
    <property type="component" value="Unassembled WGS sequence"/>
</dbReference>
<dbReference type="CDD" id="cd13530">
    <property type="entry name" value="PBP2_peptides_like"/>
    <property type="match status" value="1"/>
</dbReference>
<sequence>MNKRSLTGIGGVAVVSALLLSGCSAASESTVADDCEPRTGVETVKEGVLTVALTNTPPYSLEADGSISGIDSDMMTEFAAEECLSIEFAPYTYATAIPATEQARVDVALGGFYRTEARAEVVTLSDPLYLDELSVYSEEGFSTVDELLGKTIGTVEGYLWVDDLKNLPGTETRVYPDSLSLAQDLKAGRLDAALDGYGAATIATQGEDYVIEVLKEDARVDSTNVPSQTAVLFDPANTALSDAFNALAAEMREDGRLVKILAAYGLPASAAEVGDSRLI</sequence>
<dbReference type="PROSITE" id="PS51257">
    <property type="entry name" value="PROKAR_LIPOPROTEIN"/>
    <property type="match status" value="1"/>
</dbReference>
<dbReference type="Pfam" id="PF00497">
    <property type="entry name" value="SBP_bac_3"/>
    <property type="match status" value="1"/>
</dbReference>
<evidence type="ECO:0000313" key="5">
    <source>
        <dbReference type="Proteomes" id="UP000244978"/>
    </source>
</evidence>
<dbReference type="RefSeq" id="WP_108516119.1">
    <property type="nucleotide sequence ID" value="NZ_CP026951.1"/>
</dbReference>
<proteinExistence type="predicted"/>
<dbReference type="SUPFAM" id="SSF53850">
    <property type="entry name" value="Periplasmic binding protein-like II"/>
    <property type="match status" value="1"/>
</dbReference>
<feature type="signal peptide" evidence="2">
    <location>
        <begin position="1"/>
        <end position="26"/>
    </location>
</feature>
<protein>
    <submittedName>
        <fullName evidence="4">Amino acid ABC transporter substrate-binding protein</fullName>
    </submittedName>
</protein>
<reference evidence="5" key="1">
    <citation type="submission" date="2018-04" db="EMBL/GenBank/DDBJ databases">
        <authorList>
            <person name="Liu S."/>
            <person name="Wang Z."/>
            <person name="Li J."/>
        </authorList>
    </citation>
    <scope>NUCLEOTIDE SEQUENCE [LARGE SCALE GENOMIC DNA]</scope>
    <source>
        <strain evidence="5">S1194</strain>
    </source>
</reference>
<feature type="domain" description="Solute-binding protein family 3/N-terminal" evidence="3">
    <location>
        <begin position="48"/>
        <end position="268"/>
    </location>
</feature>
<dbReference type="EMBL" id="QEEX01000001">
    <property type="protein sequence ID" value="PWB96496.1"/>
    <property type="molecule type" value="Genomic_DNA"/>
</dbReference>
<dbReference type="AlphaFoldDB" id="A0A2U1SY16"/>
<accession>A0A2U1SY16</accession>
<evidence type="ECO:0000313" key="4">
    <source>
        <dbReference type="EMBL" id="PWB96496.1"/>
    </source>
</evidence>
<dbReference type="SMART" id="SM00062">
    <property type="entry name" value="PBPb"/>
    <property type="match status" value="1"/>
</dbReference>